<feature type="compositionally biased region" description="Basic and acidic residues" evidence="6">
    <location>
        <begin position="355"/>
        <end position="392"/>
    </location>
</feature>
<evidence type="ECO:0000256" key="5">
    <source>
        <dbReference type="ARBA" id="ARBA00023136"/>
    </source>
</evidence>
<dbReference type="Pfam" id="PF23750">
    <property type="entry name" value="RsgI_M"/>
    <property type="match status" value="1"/>
</dbReference>
<dbReference type="EMBL" id="SUMG01000002">
    <property type="protein sequence ID" value="NBG87506.1"/>
    <property type="molecule type" value="Genomic_DNA"/>
</dbReference>
<feature type="compositionally biased region" description="Acidic residues" evidence="6">
    <location>
        <begin position="248"/>
        <end position="269"/>
    </location>
</feature>
<feature type="region of interest" description="Disordered" evidence="6">
    <location>
        <begin position="230"/>
        <end position="441"/>
    </location>
</feature>
<gene>
    <name evidence="9" type="ORF">ISALK_03245</name>
</gene>
<dbReference type="InterPro" id="IPR024449">
    <property type="entry name" value="Anti-sigma_RsgI_N"/>
</dbReference>
<evidence type="ECO:0000256" key="4">
    <source>
        <dbReference type="ARBA" id="ARBA00022989"/>
    </source>
</evidence>
<evidence type="ECO:0000256" key="2">
    <source>
        <dbReference type="ARBA" id="ARBA00022475"/>
    </source>
</evidence>
<keyword evidence="10" id="KW-1185">Reference proteome</keyword>
<organism evidence="9 10">
    <name type="scientific">Isachenkonia alkalipeptolytica</name>
    <dbReference type="NCBI Taxonomy" id="2565777"/>
    <lineage>
        <taxon>Bacteria</taxon>
        <taxon>Bacillati</taxon>
        <taxon>Bacillota</taxon>
        <taxon>Clostridia</taxon>
        <taxon>Eubacteriales</taxon>
        <taxon>Clostridiaceae</taxon>
        <taxon>Isachenkonia</taxon>
    </lineage>
</organism>
<dbReference type="Pfam" id="PF12791">
    <property type="entry name" value="RsgI_N"/>
    <property type="match status" value="1"/>
</dbReference>
<feature type="domain" description="RsgI N-terminal anti-sigma" evidence="8">
    <location>
        <begin position="2"/>
        <end position="49"/>
    </location>
</feature>
<dbReference type="GO" id="GO:0005886">
    <property type="term" value="C:plasma membrane"/>
    <property type="evidence" value="ECO:0007669"/>
    <property type="project" value="UniProtKB-SubCell"/>
</dbReference>
<feature type="compositionally biased region" description="Acidic residues" evidence="6">
    <location>
        <begin position="335"/>
        <end position="354"/>
    </location>
</feature>
<feature type="compositionally biased region" description="Acidic residues" evidence="6">
    <location>
        <begin position="393"/>
        <end position="413"/>
    </location>
</feature>
<dbReference type="PROSITE" id="PS51849">
    <property type="entry name" value="RSGI_N"/>
    <property type="match status" value="1"/>
</dbReference>
<keyword evidence="3 7" id="KW-0812">Transmembrane</keyword>
<proteinExistence type="predicted"/>
<keyword evidence="4 7" id="KW-1133">Transmembrane helix</keyword>
<evidence type="ECO:0000313" key="10">
    <source>
        <dbReference type="Proteomes" id="UP000449710"/>
    </source>
</evidence>
<evidence type="ECO:0000256" key="1">
    <source>
        <dbReference type="ARBA" id="ARBA00004162"/>
    </source>
</evidence>
<evidence type="ECO:0000256" key="6">
    <source>
        <dbReference type="SAM" id="MobiDB-lite"/>
    </source>
</evidence>
<dbReference type="Proteomes" id="UP000449710">
    <property type="component" value="Unassembled WGS sequence"/>
</dbReference>
<keyword evidence="2" id="KW-1003">Cell membrane</keyword>
<evidence type="ECO:0000313" key="9">
    <source>
        <dbReference type="EMBL" id="NBG87506.1"/>
    </source>
</evidence>
<reference evidence="9 10" key="1">
    <citation type="submission" date="2019-04" db="EMBL/GenBank/DDBJ databases">
        <title>Isachenkonia alkalipeptolytica gen. nov. sp. nov. a new anaerobic, alkiliphilic organothrophic bacterium capable to reduce synthesized ferrihydrite isolated from a soda lake.</title>
        <authorList>
            <person name="Toshchakov S.V."/>
            <person name="Zavarzina D.G."/>
            <person name="Zhilina T.N."/>
            <person name="Kostrikina N.A."/>
            <person name="Kublanov I.V."/>
        </authorList>
    </citation>
    <scope>NUCLEOTIDE SEQUENCE [LARGE SCALE GENOMIC DNA]</scope>
    <source>
        <strain evidence="9 10">Z-1701</strain>
    </source>
</reference>
<dbReference type="RefSeq" id="WP_160718977.1">
    <property type="nucleotide sequence ID" value="NZ_SUMG01000002.1"/>
</dbReference>
<comment type="subcellular location">
    <subcellularLocation>
        <location evidence="1">Cell membrane</location>
        <topology evidence="1">Single-pass membrane protein</topology>
    </subcellularLocation>
</comment>
<keyword evidence="5 7" id="KW-0472">Membrane</keyword>
<evidence type="ECO:0000256" key="7">
    <source>
        <dbReference type="SAM" id="Phobius"/>
    </source>
</evidence>
<feature type="transmembrane region" description="Helical" evidence="7">
    <location>
        <begin position="68"/>
        <end position="86"/>
    </location>
</feature>
<feature type="compositionally biased region" description="Basic and acidic residues" evidence="6">
    <location>
        <begin position="270"/>
        <end position="329"/>
    </location>
</feature>
<comment type="caution">
    <text evidence="9">The sequence shown here is derived from an EMBL/GenBank/DDBJ whole genome shotgun (WGS) entry which is preliminary data.</text>
</comment>
<dbReference type="AlphaFoldDB" id="A0AA44BEG3"/>
<sequence length="441" mass="49773">MKKAYVMEVKEDHLLVMTEEQRFVRLRKKAGVDAGEEILFAESQVLDIPKANSRGENIMKKIKQVKPMGIAAAMVLLLVLSIFAITGGETEVQYLLGFDVNPGIQIEVGENEEVLRVDAMNEEAKSLEVEALEGESLEVFLEELLVKLEAQGHLNSETAQVMLSYADLLEDDVASEDFVDRVTAQMEEYFAEKNMNVEINMLLVDEENYENARIAGITLGKFQLIQEIERRGATEDPGEEPEGKETEGTEEAAEESVDEAGEEGDDITIDTEKYQDTPVRELLKHPVFERHPRDRNKEEGEHPVFDVHPRDWNKEDGDKPHPVFDEHPGNRGNDQDENGEDVDGENGQDPEEGRDEERGHPVFEEHPRDRNKEDGEHPVFDEHPRDRSKDEDRDSDEGSGDNDSGDGENENGESDQSRGTDEKREHPVFDNHPGSRGNESS</sequence>
<protein>
    <submittedName>
        <fullName evidence="9">Anti-sigma factor domain-containing protein</fullName>
    </submittedName>
</protein>
<evidence type="ECO:0000256" key="3">
    <source>
        <dbReference type="ARBA" id="ARBA00022692"/>
    </source>
</evidence>
<accession>A0AA44BEG3</accession>
<feature type="compositionally biased region" description="Basic and acidic residues" evidence="6">
    <location>
        <begin position="415"/>
        <end position="429"/>
    </location>
</feature>
<dbReference type="InterPro" id="IPR055431">
    <property type="entry name" value="RsgI_M"/>
</dbReference>
<name>A0AA44BEG3_9CLOT</name>
<evidence type="ECO:0000259" key="8">
    <source>
        <dbReference type="PROSITE" id="PS51849"/>
    </source>
</evidence>